<name>A0A2Z7B656_9LAMI</name>
<dbReference type="EMBL" id="KV009392">
    <property type="protein sequence ID" value="KZV29323.1"/>
    <property type="molecule type" value="Genomic_DNA"/>
</dbReference>
<keyword evidence="1" id="KW-0862">Zinc</keyword>
<dbReference type="Gene3D" id="4.10.60.10">
    <property type="entry name" value="Zinc finger, CCHC-type"/>
    <property type="match status" value="1"/>
</dbReference>
<proteinExistence type="predicted"/>
<evidence type="ECO:0000259" key="3">
    <source>
        <dbReference type="PROSITE" id="PS50158"/>
    </source>
</evidence>
<feature type="domain" description="CCHC-type" evidence="3">
    <location>
        <begin position="85"/>
        <end position="99"/>
    </location>
</feature>
<keyword evidence="1" id="KW-0863">Zinc-finger</keyword>
<evidence type="ECO:0000313" key="4">
    <source>
        <dbReference type="EMBL" id="KZV29323.1"/>
    </source>
</evidence>
<protein>
    <submittedName>
        <fullName evidence="4">Gag polyprotein-like</fullName>
    </submittedName>
</protein>
<evidence type="ECO:0000313" key="5">
    <source>
        <dbReference type="Proteomes" id="UP000250235"/>
    </source>
</evidence>
<feature type="region of interest" description="Disordered" evidence="2">
    <location>
        <begin position="1"/>
        <end position="34"/>
    </location>
</feature>
<dbReference type="Proteomes" id="UP000250235">
    <property type="component" value="Unassembled WGS sequence"/>
</dbReference>
<organism evidence="4 5">
    <name type="scientific">Dorcoceras hygrometricum</name>
    <dbReference type="NCBI Taxonomy" id="472368"/>
    <lineage>
        <taxon>Eukaryota</taxon>
        <taxon>Viridiplantae</taxon>
        <taxon>Streptophyta</taxon>
        <taxon>Embryophyta</taxon>
        <taxon>Tracheophyta</taxon>
        <taxon>Spermatophyta</taxon>
        <taxon>Magnoliopsida</taxon>
        <taxon>eudicotyledons</taxon>
        <taxon>Gunneridae</taxon>
        <taxon>Pentapetalae</taxon>
        <taxon>asterids</taxon>
        <taxon>lamiids</taxon>
        <taxon>Lamiales</taxon>
        <taxon>Gesneriaceae</taxon>
        <taxon>Didymocarpoideae</taxon>
        <taxon>Trichosporeae</taxon>
        <taxon>Loxocarpinae</taxon>
        <taxon>Dorcoceras</taxon>
    </lineage>
</organism>
<evidence type="ECO:0000256" key="2">
    <source>
        <dbReference type="SAM" id="MobiDB-lite"/>
    </source>
</evidence>
<dbReference type="GO" id="GO:0008270">
    <property type="term" value="F:zinc ion binding"/>
    <property type="evidence" value="ECO:0007669"/>
    <property type="project" value="UniProtKB-KW"/>
</dbReference>
<keyword evidence="1" id="KW-0479">Metal-binding</keyword>
<feature type="compositionally biased region" description="Low complexity" evidence="2">
    <location>
        <begin position="16"/>
        <end position="28"/>
    </location>
</feature>
<gene>
    <name evidence="4" type="ORF">F511_20094</name>
</gene>
<evidence type="ECO:0000256" key="1">
    <source>
        <dbReference type="PROSITE-ProRule" id="PRU00047"/>
    </source>
</evidence>
<dbReference type="InterPro" id="IPR001878">
    <property type="entry name" value="Znf_CCHC"/>
</dbReference>
<reference evidence="4 5" key="1">
    <citation type="journal article" date="2015" name="Proc. Natl. Acad. Sci. U.S.A.">
        <title>The resurrection genome of Boea hygrometrica: A blueprint for survival of dehydration.</title>
        <authorList>
            <person name="Xiao L."/>
            <person name="Yang G."/>
            <person name="Zhang L."/>
            <person name="Yang X."/>
            <person name="Zhao S."/>
            <person name="Ji Z."/>
            <person name="Zhou Q."/>
            <person name="Hu M."/>
            <person name="Wang Y."/>
            <person name="Chen M."/>
            <person name="Xu Y."/>
            <person name="Jin H."/>
            <person name="Xiao X."/>
            <person name="Hu G."/>
            <person name="Bao F."/>
            <person name="Hu Y."/>
            <person name="Wan P."/>
            <person name="Li L."/>
            <person name="Deng X."/>
            <person name="Kuang T."/>
            <person name="Xiang C."/>
            <person name="Zhu J.K."/>
            <person name="Oliver M.J."/>
            <person name="He Y."/>
        </authorList>
    </citation>
    <scope>NUCLEOTIDE SEQUENCE [LARGE SCALE GENOMIC DNA]</scope>
    <source>
        <strain evidence="5">cv. XS01</strain>
    </source>
</reference>
<accession>A0A2Z7B656</accession>
<dbReference type="GO" id="GO:0003676">
    <property type="term" value="F:nucleic acid binding"/>
    <property type="evidence" value="ECO:0007669"/>
    <property type="project" value="InterPro"/>
</dbReference>
<keyword evidence="5" id="KW-1185">Reference proteome</keyword>
<dbReference type="AlphaFoldDB" id="A0A2Z7B656"/>
<dbReference type="OrthoDB" id="913391at2759"/>
<dbReference type="SMART" id="SM00343">
    <property type="entry name" value="ZnF_C2HC"/>
    <property type="match status" value="2"/>
</dbReference>
<dbReference type="PROSITE" id="PS50158">
    <property type="entry name" value="ZF_CCHC"/>
    <property type="match status" value="1"/>
</dbReference>
<sequence length="256" mass="27906">MLQLVSLWPTPDYEQQRPQGQLRPQQQGASALRPGGYPISKECSKQHSGPCMAGSGKCYHCKEPGNISKECSKQHSGPCMAGSGKCYHCKEPGNISRDCHRGDRPQVIFCDAGRGCRSEHDITQRYSVLNSRRSRALSCYYLSVLELHASFPPPLKLQASSLVCSSGFPPTSSEQESSWLVESKRLMRRSRGRLGFVLVSSRALWSKEVVGLEKLTAPRLVCPLCATSVVADVGLVAHLTARSSRSLASKSVGVSV</sequence>